<reference evidence="3" key="1">
    <citation type="submission" date="2023-10" db="EMBL/GenBank/DDBJ databases">
        <authorList>
            <person name="Chen Y."/>
            <person name="Shah S."/>
            <person name="Dougan E. K."/>
            <person name="Thang M."/>
            <person name="Chan C."/>
        </authorList>
    </citation>
    <scope>NUCLEOTIDE SEQUENCE [LARGE SCALE GENOMIC DNA]</scope>
</reference>
<comment type="caution">
    <text evidence="3">The sequence shown here is derived from an EMBL/GenBank/DDBJ whole genome shotgun (WGS) entry which is preliminary data.</text>
</comment>
<keyword evidence="4" id="KW-1185">Reference proteome</keyword>
<feature type="region of interest" description="Disordered" evidence="1">
    <location>
        <begin position="247"/>
        <end position="276"/>
    </location>
</feature>
<protein>
    <submittedName>
        <fullName evidence="3">Uncharacterized protein</fullName>
    </submittedName>
</protein>
<evidence type="ECO:0000313" key="4">
    <source>
        <dbReference type="Proteomes" id="UP001189429"/>
    </source>
</evidence>
<gene>
    <name evidence="3" type="ORF">PCOR1329_LOCUS44189</name>
</gene>
<organism evidence="3 4">
    <name type="scientific">Prorocentrum cordatum</name>
    <dbReference type="NCBI Taxonomy" id="2364126"/>
    <lineage>
        <taxon>Eukaryota</taxon>
        <taxon>Sar</taxon>
        <taxon>Alveolata</taxon>
        <taxon>Dinophyceae</taxon>
        <taxon>Prorocentrales</taxon>
        <taxon>Prorocentraceae</taxon>
        <taxon>Prorocentrum</taxon>
    </lineage>
</organism>
<keyword evidence="2" id="KW-1133">Transmembrane helix</keyword>
<feature type="compositionally biased region" description="Basic and acidic residues" evidence="1">
    <location>
        <begin position="249"/>
        <end position="262"/>
    </location>
</feature>
<dbReference type="EMBL" id="CAUYUJ010015309">
    <property type="protein sequence ID" value="CAK0852364.1"/>
    <property type="molecule type" value="Genomic_DNA"/>
</dbReference>
<name>A0ABN9U186_9DINO</name>
<proteinExistence type="predicted"/>
<feature type="region of interest" description="Disordered" evidence="1">
    <location>
        <begin position="19"/>
        <end position="55"/>
    </location>
</feature>
<sequence length="357" mass="37875">MQRDRKGWVGHLPLSFARIGSGNPSGQASQRCARPPPLRASRAPRPGMGRRSLLPGRACEGPGRGPCARRRRASAAFLLAVVGLACADVAVLGAAPGSAAFSGAGVAVKLFLFLVLAVVGLLAFIFVAQFAVCKLIVESIKAFDQKLLGVDVDFGSVYFNLFTGRVSSSGFRISNVKGYKEPYLMIADTFIFDLNVSKLFRSKGSDIEVEEFQLKNVDVILEYEGGFMGIGGKSNAMAILETVQSHLPKKQETDGKKPEKPSAKPSGSAGTVEEKTSSRKVTVRKLYIVDVGAKVSLDGKFGARNACADITYENFSAETAEQTGGGALKDILIVISNSLLKSIMASVKGKAAADKAY</sequence>
<evidence type="ECO:0000256" key="2">
    <source>
        <dbReference type="SAM" id="Phobius"/>
    </source>
</evidence>
<keyword evidence="2" id="KW-0812">Transmembrane</keyword>
<evidence type="ECO:0000313" key="3">
    <source>
        <dbReference type="EMBL" id="CAK0852364.1"/>
    </source>
</evidence>
<feature type="transmembrane region" description="Helical" evidence="2">
    <location>
        <begin position="73"/>
        <end position="95"/>
    </location>
</feature>
<accession>A0ABN9U186</accession>
<evidence type="ECO:0000256" key="1">
    <source>
        <dbReference type="SAM" id="MobiDB-lite"/>
    </source>
</evidence>
<feature type="transmembrane region" description="Helical" evidence="2">
    <location>
        <begin position="110"/>
        <end position="137"/>
    </location>
</feature>
<keyword evidence="2" id="KW-0472">Membrane</keyword>
<dbReference type="Proteomes" id="UP001189429">
    <property type="component" value="Unassembled WGS sequence"/>
</dbReference>